<keyword evidence="8" id="KW-1185">Reference proteome</keyword>
<evidence type="ECO:0000256" key="4">
    <source>
        <dbReference type="ARBA" id="ARBA00023136"/>
    </source>
</evidence>
<dbReference type="PANTHER" id="PTHR22950">
    <property type="entry name" value="AMINO ACID TRANSPORTER"/>
    <property type="match status" value="1"/>
</dbReference>
<name>A0ABP0JVE9_9DINO</name>
<dbReference type="Pfam" id="PF01490">
    <property type="entry name" value="Aa_trans"/>
    <property type="match status" value="1"/>
</dbReference>
<evidence type="ECO:0000313" key="7">
    <source>
        <dbReference type="EMBL" id="CAK9018362.1"/>
    </source>
</evidence>
<feature type="transmembrane region" description="Helical" evidence="5">
    <location>
        <begin position="20"/>
        <end position="45"/>
    </location>
</feature>
<sequence>MSEPLAVELKNEASSSVRGVSMWGTVVTMLNVFVGGGFVVLPYAFRLSGWLFVPVLLAVGVLMGFTLWIMGFLLQMVDQKADELNVPRSQRDWGWIGYMAFGTPGRLLFAGCMFFDLAGGALVLMSIVIEQLPFLLPINHKVTAVLSCIVAILFCLLPKKAFSWMAVVGMASQVFLVMGLVITGLQLHSAGEVAEDQVALNISGLPQGFGIALLCFLAHSEAPLIYQLMEDKRQWNRVVVYSMTLTEVFLLAFGILGYGFFGGSVAQSIADNIGRDTELQLLPNALSAFLAAATILGLSSKQLVTLPLLLDATTDLFGEKLQKKGQFAMKAV</sequence>
<feature type="transmembrane region" description="Helical" evidence="5">
    <location>
        <begin position="238"/>
        <end position="261"/>
    </location>
</feature>
<feature type="domain" description="Amino acid transporter transmembrane" evidence="6">
    <location>
        <begin position="19"/>
        <end position="324"/>
    </location>
</feature>
<comment type="subcellular location">
    <subcellularLocation>
        <location evidence="1">Membrane</location>
        <topology evidence="1">Multi-pass membrane protein</topology>
    </subcellularLocation>
</comment>
<organism evidence="7 8">
    <name type="scientific">Durusdinium trenchii</name>
    <dbReference type="NCBI Taxonomy" id="1381693"/>
    <lineage>
        <taxon>Eukaryota</taxon>
        <taxon>Sar</taxon>
        <taxon>Alveolata</taxon>
        <taxon>Dinophyceae</taxon>
        <taxon>Suessiales</taxon>
        <taxon>Symbiodiniaceae</taxon>
        <taxon>Durusdinium</taxon>
    </lineage>
</organism>
<feature type="transmembrane region" description="Helical" evidence="5">
    <location>
        <begin position="107"/>
        <end position="129"/>
    </location>
</feature>
<evidence type="ECO:0000256" key="2">
    <source>
        <dbReference type="ARBA" id="ARBA00022692"/>
    </source>
</evidence>
<reference evidence="7 8" key="1">
    <citation type="submission" date="2024-02" db="EMBL/GenBank/DDBJ databases">
        <authorList>
            <person name="Chen Y."/>
            <person name="Shah S."/>
            <person name="Dougan E. K."/>
            <person name="Thang M."/>
            <person name="Chan C."/>
        </authorList>
    </citation>
    <scope>NUCLEOTIDE SEQUENCE [LARGE SCALE GENOMIC DNA]</scope>
</reference>
<evidence type="ECO:0000256" key="5">
    <source>
        <dbReference type="SAM" id="Phobius"/>
    </source>
</evidence>
<proteinExistence type="predicted"/>
<comment type="caution">
    <text evidence="7">The sequence shown here is derived from an EMBL/GenBank/DDBJ whole genome shotgun (WGS) entry which is preliminary data.</text>
</comment>
<feature type="transmembrane region" description="Helical" evidence="5">
    <location>
        <begin position="164"/>
        <end position="187"/>
    </location>
</feature>
<accession>A0ABP0JVE9</accession>
<feature type="transmembrane region" description="Helical" evidence="5">
    <location>
        <begin position="51"/>
        <end position="74"/>
    </location>
</feature>
<keyword evidence="3 5" id="KW-1133">Transmembrane helix</keyword>
<evidence type="ECO:0000313" key="8">
    <source>
        <dbReference type="Proteomes" id="UP001642484"/>
    </source>
</evidence>
<keyword evidence="4 5" id="KW-0472">Membrane</keyword>
<gene>
    <name evidence="7" type="ORF">CCMP2556_LOCUS13240</name>
</gene>
<feature type="transmembrane region" description="Helical" evidence="5">
    <location>
        <begin position="135"/>
        <end position="157"/>
    </location>
</feature>
<dbReference type="EMBL" id="CAXAMN010006635">
    <property type="protein sequence ID" value="CAK9018362.1"/>
    <property type="molecule type" value="Genomic_DNA"/>
</dbReference>
<protein>
    <recommendedName>
        <fullName evidence="6">Amino acid transporter transmembrane domain-containing protein</fullName>
    </recommendedName>
</protein>
<evidence type="ECO:0000259" key="6">
    <source>
        <dbReference type="Pfam" id="PF01490"/>
    </source>
</evidence>
<keyword evidence="2 5" id="KW-0812">Transmembrane</keyword>
<evidence type="ECO:0000256" key="3">
    <source>
        <dbReference type="ARBA" id="ARBA00022989"/>
    </source>
</evidence>
<dbReference type="Proteomes" id="UP001642484">
    <property type="component" value="Unassembled WGS sequence"/>
</dbReference>
<feature type="non-terminal residue" evidence="7">
    <location>
        <position position="332"/>
    </location>
</feature>
<evidence type="ECO:0000256" key="1">
    <source>
        <dbReference type="ARBA" id="ARBA00004141"/>
    </source>
</evidence>
<dbReference type="InterPro" id="IPR013057">
    <property type="entry name" value="AA_transpt_TM"/>
</dbReference>